<reference evidence="7" key="1">
    <citation type="journal article" date="2021" name="Front. Plant Sci.">
        <title>Chromosome-Scale Genome Assembly for Chinese Sour Jujube and Insights Into Its Genome Evolution and Domestication Signature.</title>
        <authorList>
            <person name="Shen L.-Y."/>
            <person name="Luo H."/>
            <person name="Wang X.-L."/>
            <person name="Wang X.-M."/>
            <person name="Qiu X.-J."/>
            <person name="Liu H."/>
            <person name="Zhou S.-S."/>
            <person name="Jia K.-H."/>
            <person name="Nie S."/>
            <person name="Bao Y.-T."/>
            <person name="Zhang R.-G."/>
            <person name="Yun Q.-Z."/>
            <person name="Chai Y.-H."/>
            <person name="Lu J.-Y."/>
            <person name="Li Y."/>
            <person name="Zhao S.-W."/>
            <person name="Mao J.-F."/>
            <person name="Jia S.-G."/>
            <person name="Mao Y.-M."/>
        </authorList>
    </citation>
    <scope>NUCLEOTIDE SEQUENCE</scope>
    <source>
        <strain evidence="7">AT0</strain>
        <tissue evidence="7">Leaf</tissue>
    </source>
</reference>
<keyword evidence="3 5" id="KW-1133">Transmembrane helix</keyword>
<dbReference type="GO" id="GO:0016787">
    <property type="term" value="F:hydrolase activity"/>
    <property type="evidence" value="ECO:0007669"/>
    <property type="project" value="InterPro"/>
</dbReference>
<dbReference type="PANTHER" id="PTHR13315">
    <property type="entry name" value="METALLO PHOSPHOESTERASE RELATED"/>
    <property type="match status" value="1"/>
</dbReference>
<dbReference type="CDD" id="cd07384">
    <property type="entry name" value="MPP_Cdc1_like"/>
    <property type="match status" value="1"/>
</dbReference>
<sequence length="552" mass="63312">MKQRELTVTLCIIWAVSLLYGEMLAFWLPSLWSCSWPHLRSSNPKIERARDPTDYVKIAVLTDPQLMDRTSHRLPPKSFALETAQFYTDLFMRRAFLASVLPFKPDVILFLGDYFDGGPYLSNEEWQESLSRFRHIFALNEQGRHEEIQVYYLPGNHDIGYESVHSHKPEVINRYEKEFGIRNYRFTSGKVEFVVIDSQTLDGKQVRLCIKTLGILNTGNPQENLASSTWEFVKNVSMDGQSYPRILLTHIPLYRRDGTYCGTNRYSSIINQRITYHGKEIWYQNYVSEESSNLLLDLLKPVLVLSGHDHDQCNVTHETKFGPVVETTVGTVSWQQGNLYPSFMLLSASNFVLPNGSSSWDAVLTHLCFLPSQLFIYLWYLALFILTLLALLLWPAGGINVWRWLSGLLEYGKKLKSINIFSDGTKEKDEDLNCEYDMIWDAEGSMHLVKRPLNTPNTGSSETNSYERGNAVMRPAARKNALQESEMCLNVDIINADGGGIDQMAKLPARASKSWRKIVIQRLVRTFGMLSIIAAVNIPIYMILLFKDWIEQ</sequence>
<dbReference type="GO" id="GO:0016020">
    <property type="term" value="C:membrane"/>
    <property type="evidence" value="ECO:0007669"/>
    <property type="project" value="UniProtKB-SubCell"/>
</dbReference>
<evidence type="ECO:0000259" key="6">
    <source>
        <dbReference type="Pfam" id="PF00149"/>
    </source>
</evidence>
<dbReference type="InterPro" id="IPR029052">
    <property type="entry name" value="Metallo-depent_PP-like"/>
</dbReference>
<dbReference type="Pfam" id="PF00149">
    <property type="entry name" value="Metallophos"/>
    <property type="match status" value="1"/>
</dbReference>
<evidence type="ECO:0000313" key="8">
    <source>
        <dbReference type="Proteomes" id="UP000813462"/>
    </source>
</evidence>
<dbReference type="InterPro" id="IPR033308">
    <property type="entry name" value="PGAP5/Cdc1/Ted1"/>
</dbReference>
<feature type="transmembrane region" description="Helical" evidence="5">
    <location>
        <begin position="374"/>
        <end position="394"/>
    </location>
</feature>
<feature type="domain" description="Calcineurin-like phosphoesterase" evidence="6">
    <location>
        <begin position="57"/>
        <end position="311"/>
    </location>
</feature>
<evidence type="ECO:0000256" key="3">
    <source>
        <dbReference type="ARBA" id="ARBA00022989"/>
    </source>
</evidence>
<organism evidence="7 8">
    <name type="scientific">Ziziphus jujuba var. spinosa</name>
    <dbReference type="NCBI Taxonomy" id="714518"/>
    <lineage>
        <taxon>Eukaryota</taxon>
        <taxon>Viridiplantae</taxon>
        <taxon>Streptophyta</taxon>
        <taxon>Embryophyta</taxon>
        <taxon>Tracheophyta</taxon>
        <taxon>Spermatophyta</taxon>
        <taxon>Magnoliopsida</taxon>
        <taxon>eudicotyledons</taxon>
        <taxon>Gunneridae</taxon>
        <taxon>Pentapetalae</taxon>
        <taxon>rosids</taxon>
        <taxon>fabids</taxon>
        <taxon>Rosales</taxon>
        <taxon>Rhamnaceae</taxon>
        <taxon>Paliureae</taxon>
        <taxon>Ziziphus</taxon>
    </lineage>
</organism>
<dbReference type="Gene3D" id="3.60.21.10">
    <property type="match status" value="1"/>
</dbReference>
<name>A0A978W4U5_ZIZJJ</name>
<evidence type="ECO:0000256" key="4">
    <source>
        <dbReference type="ARBA" id="ARBA00023136"/>
    </source>
</evidence>
<comment type="caution">
    <text evidence="7">The sequence shown here is derived from an EMBL/GenBank/DDBJ whole genome shotgun (WGS) entry which is preliminary data.</text>
</comment>
<comment type="subcellular location">
    <subcellularLocation>
        <location evidence="1">Membrane</location>
        <topology evidence="1">Multi-pass membrane protein</topology>
    </subcellularLocation>
</comment>
<accession>A0A978W4U5</accession>
<dbReference type="Proteomes" id="UP000813462">
    <property type="component" value="Unassembled WGS sequence"/>
</dbReference>
<proteinExistence type="predicted"/>
<evidence type="ECO:0000256" key="5">
    <source>
        <dbReference type="SAM" id="Phobius"/>
    </source>
</evidence>
<feature type="transmembrane region" description="Helical" evidence="5">
    <location>
        <begin position="523"/>
        <end position="546"/>
    </location>
</feature>
<dbReference type="AlphaFoldDB" id="A0A978W4U5"/>
<dbReference type="InterPro" id="IPR004843">
    <property type="entry name" value="Calcineurin-like_PHP"/>
</dbReference>
<evidence type="ECO:0000256" key="2">
    <source>
        <dbReference type="ARBA" id="ARBA00022692"/>
    </source>
</evidence>
<evidence type="ECO:0000256" key="1">
    <source>
        <dbReference type="ARBA" id="ARBA00004141"/>
    </source>
</evidence>
<dbReference type="PANTHER" id="PTHR13315:SF4">
    <property type="entry name" value="METALLOPHOSPHOESTERASE, ISOFORM E"/>
    <property type="match status" value="1"/>
</dbReference>
<protein>
    <recommendedName>
        <fullName evidence="6">Calcineurin-like phosphoesterase domain-containing protein</fullName>
    </recommendedName>
</protein>
<gene>
    <name evidence="7" type="ORF">FEM48_Zijuj01G0258500</name>
</gene>
<dbReference type="EMBL" id="JAEACU010000001">
    <property type="protein sequence ID" value="KAH7546979.1"/>
    <property type="molecule type" value="Genomic_DNA"/>
</dbReference>
<dbReference type="SUPFAM" id="SSF56300">
    <property type="entry name" value="Metallo-dependent phosphatases"/>
    <property type="match status" value="1"/>
</dbReference>
<keyword evidence="4 5" id="KW-0472">Membrane</keyword>
<dbReference type="FunFam" id="3.60.21.10:FF:000050">
    <property type="entry name" value="Calcineurin-like metallo-phosphoesterase superfamily protein"/>
    <property type="match status" value="1"/>
</dbReference>
<evidence type="ECO:0000313" key="7">
    <source>
        <dbReference type="EMBL" id="KAH7546979.1"/>
    </source>
</evidence>
<dbReference type="GO" id="GO:0006506">
    <property type="term" value="P:GPI anchor biosynthetic process"/>
    <property type="evidence" value="ECO:0007669"/>
    <property type="project" value="InterPro"/>
</dbReference>
<dbReference type="GO" id="GO:0005783">
    <property type="term" value="C:endoplasmic reticulum"/>
    <property type="evidence" value="ECO:0007669"/>
    <property type="project" value="TreeGrafter"/>
</dbReference>
<keyword evidence="2 5" id="KW-0812">Transmembrane</keyword>